<accession>A0ACB0FBJ2</accession>
<protein>
    <submittedName>
        <fullName evidence="1">Uncharacterized protein</fullName>
    </submittedName>
</protein>
<gene>
    <name evidence="1" type="ORF">MRATA1EN3_LOCUS21335</name>
</gene>
<evidence type="ECO:0000313" key="1">
    <source>
        <dbReference type="EMBL" id="CAI9710122.1"/>
    </source>
</evidence>
<sequence>MNDLPRSPSSFRPSPDTPPNSGVPSLGYVSLPRASITLSRPLSLCSVTILILSPSHPAQLVYHRLPSK</sequence>
<reference evidence="1" key="1">
    <citation type="submission" date="2023-05" db="EMBL/GenBank/DDBJ databases">
        <authorList>
            <consortium name="ELIXIR-Norway"/>
        </authorList>
    </citation>
    <scope>NUCLEOTIDE SEQUENCE</scope>
</reference>
<dbReference type="Proteomes" id="UP001162501">
    <property type="component" value="Chromosome 5"/>
</dbReference>
<proteinExistence type="predicted"/>
<organism evidence="1 2">
    <name type="scientific">Rangifer tarandus platyrhynchus</name>
    <name type="common">Svalbard reindeer</name>
    <dbReference type="NCBI Taxonomy" id="3082113"/>
    <lineage>
        <taxon>Eukaryota</taxon>
        <taxon>Metazoa</taxon>
        <taxon>Chordata</taxon>
        <taxon>Craniata</taxon>
        <taxon>Vertebrata</taxon>
        <taxon>Euteleostomi</taxon>
        <taxon>Mammalia</taxon>
        <taxon>Eutheria</taxon>
        <taxon>Laurasiatheria</taxon>
        <taxon>Artiodactyla</taxon>
        <taxon>Ruminantia</taxon>
        <taxon>Pecora</taxon>
        <taxon>Cervidae</taxon>
        <taxon>Odocoileinae</taxon>
        <taxon>Rangifer</taxon>
    </lineage>
</organism>
<evidence type="ECO:0000313" key="2">
    <source>
        <dbReference type="Proteomes" id="UP001162501"/>
    </source>
</evidence>
<name>A0ACB0FBJ2_RANTA</name>
<dbReference type="EMBL" id="OX596089">
    <property type="protein sequence ID" value="CAI9710122.1"/>
    <property type="molecule type" value="Genomic_DNA"/>
</dbReference>